<keyword evidence="1" id="KW-0472">Membrane</keyword>
<evidence type="ECO:0000256" key="1">
    <source>
        <dbReference type="SAM" id="Phobius"/>
    </source>
</evidence>
<dbReference type="EMBL" id="QUMS01000002">
    <property type="protein sequence ID" value="REG08575.1"/>
    <property type="molecule type" value="Genomic_DNA"/>
</dbReference>
<organism evidence="2 3">
    <name type="scientific">Pelolinea submarina</name>
    <dbReference type="NCBI Taxonomy" id="913107"/>
    <lineage>
        <taxon>Bacteria</taxon>
        <taxon>Bacillati</taxon>
        <taxon>Chloroflexota</taxon>
        <taxon>Anaerolineae</taxon>
        <taxon>Anaerolineales</taxon>
        <taxon>Anaerolineaceae</taxon>
        <taxon>Pelolinea</taxon>
    </lineage>
</organism>
<comment type="caution">
    <text evidence="2">The sequence shown here is derived from an EMBL/GenBank/DDBJ whole genome shotgun (WGS) entry which is preliminary data.</text>
</comment>
<dbReference type="Proteomes" id="UP000256388">
    <property type="component" value="Unassembled WGS sequence"/>
</dbReference>
<sequence>MNISTEWITTITIILVLLASYALYTLRVKIGNEKKVKEPKKLPSTQPDGSIRVPVLEIYGGLKGLGEVSLMHNKKNPELILEAESLTYRIKRQRAAAYDQIKWAHGTSHPFYFKVHIVFRDRQQALIAYLANAESLQVTMDFLEARGVPVKLKS</sequence>
<feature type="transmembrane region" description="Helical" evidence="1">
    <location>
        <begin position="6"/>
        <end position="26"/>
    </location>
</feature>
<keyword evidence="3" id="KW-1185">Reference proteome</keyword>
<dbReference type="RefSeq" id="WP_116225226.1">
    <property type="nucleotide sequence ID" value="NZ_AP018437.1"/>
</dbReference>
<dbReference type="AlphaFoldDB" id="A0A347ZNU1"/>
<protein>
    <submittedName>
        <fullName evidence="2">Uncharacterized protein</fullName>
    </submittedName>
</protein>
<keyword evidence="1" id="KW-0812">Transmembrane</keyword>
<keyword evidence="1" id="KW-1133">Transmembrane helix</keyword>
<proteinExistence type="predicted"/>
<gene>
    <name evidence="2" type="ORF">DFR64_1947</name>
</gene>
<accession>A0A347ZNU1</accession>
<evidence type="ECO:0000313" key="3">
    <source>
        <dbReference type="Proteomes" id="UP000256388"/>
    </source>
</evidence>
<evidence type="ECO:0000313" key="2">
    <source>
        <dbReference type="EMBL" id="REG08575.1"/>
    </source>
</evidence>
<reference evidence="2 3" key="1">
    <citation type="submission" date="2018-08" db="EMBL/GenBank/DDBJ databases">
        <title>Genomic Encyclopedia of Type Strains, Phase IV (KMG-IV): sequencing the most valuable type-strain genomes for metagenomic binning, comparative biology and taxonomic classification.</title>
        <authorList>
            <person name="Goeker M."/>
        </authorList>
    </citation>
    <scope>NUCLEOTIDE SEQUENCE [LARGE SCALE GENOMIC DNA]</scope>
    <source>
        <strain evidence="2 3">DSM 23923</strain>
    </source>
</reference>
<name>A0A347ZNU1_9CHLR</name>